<organism evidence="2">
    <name type="scientific">Singulisphaera sp. Ch08</name>
    <dbReference type="NCBI Taxonomy" id="3120278"/>
    <lineage>
        <taxon>Bacteria</taxon>
        <taxon>Pseudomonadati</taxon>
        <taxon>Planctomycetota</taxon>
        <taxon>Planctomycetia</taxon>
        <taxon>Isosphaerales</taxon>
        <taxon>Isosphaeraceae</taxon>
        <taxon>Singulisphaera</taxon>
    </lineage>
</organism>
<sequence>MQRRSHVGPLDAVPGGIGGLRHSRLLLALVAVGGFGLCPQGDPQRDAVQPAAQGVAIADRAGPAHQNQECGLEGIRDVVRVAEDAPADVQHHRPVADHQLLEGRLSLRMMAFEPLQQLAIRPISDAAEAEECTNLPKREIGPTCRHESRAPRDCPLPIPEP</sequence>
<evidence type="ECO:0000313" key="2">
    <source>
        <dbReference type="EMBL" id="XBH05237.1"/>
    </source>
</evidence>
<accession>A0AAU7CJX7</accession>
<name>A0AAU7CJX7_9BACT</name>
<dbReference type="EMBL" id="CP155447">
    <property type="protein sequence ID" value="XBH05237.1"/>
    <property type="molecule type" value="Genomic_DNA"/>
</dbReference>
<dbReference type="AlphaFoldDB" id="A0AAU7CJX7"/>
<gene>
    <name evidence="2" type="ORF">V5E97_04245</name>
</gene>
<proteinExistence type="predicted"/>
<evidence type="ECO:0000256" key="1">
    <source>
        <dbReference type="SAM" id="MobiDB-lite"/>
    </source>
</evidence>
<protein>
    <submittedName>
        <fullName evidence="2">Uncharacterized protein</fullName>
    </submittedName>
</protein>
<feature type="region of interest" description="Disordered" evidence="1">
    <location>
        <begin position="138"/>
        <end position="161"/>
    </location>
</feature>
<reference evidence="2" key="1">
    <citation type="submission" date="2024-05" db="EMBL/GenBank/DDBJ databases">
        <title>Planctomycetes of the genus Singulisphaera possess chitinolytic capabilities.</title>
        <authorList>
            <person name="Ivanova A."/>
        </authorList>
    </citation>
    <scope>NUCLEOTIDE SEQUENCE</scope>
    <source>
        <strain evidence="2">Ch08T</strain>
    </source>
</reference>
<feature type="compositionally biased region" description="Basic and acidic residues" evidence="1">
    <location>
        <begin position="138"/>
        <end position="152"/>
    </location>
</feature>